<evidence type="ECO:0000256" key="9">
    <source>
        <dbReference type="ARBA" id="ARBA00023163"/>
    </source>
</evidence>
<keyword evidence="5" id="KW-0863">Zinc-finger</keyword>
<dbReference type="InterPro" id="IPR013761">
    <property type="entry name" value="SAM/pointed_sf"/>
</dbReference>
<evidence type="ECO:0000256" key="4">
    <source>
        <dbReference type="ARBA" id="ARBA00022737"/>
    </source>
</evidence>
<keyword evidence="2" id="KW-0678">Repressor</keyword>
<dbReference type="GO" id="GO:0045892">
    <property type="term" value="P:negative regulation of DNA-templated transcription"/>
    <property type="evidence" value="ECO:0007669"/>
    <property type="project" value="TreeGrafter"/>
</dbReference>
<dbReference type="Pfam" id="PF00536">
    <property type="entry name" value="SAM_1"/>
    <property type="match status" value="1"/>
</dbReference>
<keyword evidence="7" id="KW-0156">Chromatin regulator</keyword>
<keyword evidence="8" id="KW-0805">Transcription regulation</keyword>
<dbReference type="FunFam" id="2.30.30.140:FF:000007">
    <property type="entry name" value="Lethal(3)malignant brain tumor-like protein 1"/>
    <property type="match status" value="1"/>
</dbReference>
<feature type="compositionally biased region" description="Polar residues" evidence="14">
    <location>
        <begin position="1001"/>
        <end position="1019"/>
    </location>
</feature>
<dbReference type="PROSITE" id="PS51802">
    <property type="entry name" value="ZF_CCHHC"/>
    <property type="match status" value="2"/>
</dbReference>
<organism evidence="16 17">
    <name type="scientific">Patella caerulea</name>
    <name type="common">Rayed Mediterranean limpet</name>
    <dbReference type="NCBI Taxonomy" id="87958"/>
    <lineage>
        <taxon>Eukaryota</taxon>
        <taxon>Metazoa</taxon>
        <taxon>Spiralia</taxon>
        <taxon>Lophotrochozoa</taxon>
        <taxon>Mollusca</taxon>
        <taxon>Gastropoda</taxon>
        <taxon>Patellogastropoda</taxon>
        <taxon>Patelloidea</taxon>
        <taxon>Patellidae</taxon>
        <taxon>Patella</taxon>
    </lineage>
</organism>
<evidence type="ECO:0000256" key="1">
    <source>
        <dbReference type="ARBA" id="ARBA00004123"/>
    </source>
</evidence>
<dbReference type="CDD" id="cd20102">
    <property type="entry name" value="MBT_L3MBTL1-like_rpt2"/>
    <property type="match status" value="1"/>
</dbReference>
<comment type="subcellular location">
    <subcellularLocation>
        <location evidence="1">Nucleus</location>
    </subcellularLocation>
</comment>
<comment type="caution">
    <text evidence="16">The sequence shown here is derived from an EMBL/GenBank/DDBJ whole genome shotgun (WGS) entry which is preliminary data.</text>
</comment>
<dbReference type="Gene3D" id="4.10.320.30">
    <property type="match status" value="2"/>
</dbReference>
<keyword evidence="9" id="KW-0804">Transcription</keyword>
<dbReference type="SUPFAM" id="SSF103637">
    <property type="entry name" value="CCHHC domain"/>
    <property type="match status" value="1"/>
</dbReference>
<feature type="domain" description="SAM" evidence="15">
    <location>
        <begin position="1146"/>
        <end position="1210"/>
    </location>
</feature>
<dbReference type="InterPro" id="IPR050548">
    <property type="entry name" value="PcG_chromatin_remod_factors"/>
</dbReference>
<keyword evidence="10" id="KW-0539">Nucleus</keyword>
<dbReference type="GO" id="GO:0042393">
    <property type="term" value="F:histone binding"/>
    <property type="evidence" value="ECO:0007669"/>
    <property type="project" value="TreeGrafter"/>
</dbReference>
<sequence length="1212" mass="133174">MNTPPLSGLIDESQAPIKKAKMDGTGDTNQVVLASPVVTTMSNIVSLSNPTFQSGKSISLTITNGVINRINTTDQKISPPVKNVAPLAYIKGGMGNASLRMVTTSQASSVQQAQLKIPNAPIKLQGATTTSNPIRASNIMTLPGHQIPIQAFANSQLVTLPLSAAMQIPNAGKHNLASQSKYIVRGKNPVGATNVSGATSMMVPLHQPIYAPRQPAMLVQNKQQGILMQPAHTLHVLSPASLTQNMVGTLPRPQVQLVTSQGHVRPTAFQTTAPILPNHKAPAPNQLQQIIPVNKNLSQSASLTMTTVGLTSANQTAATQVFVAAIPQTTLTTQSMMHQIKPVDSEVPVTEQISSSNGLPDDKNPVEDIMADVTTTKVDILVDAPADLLPVDIPTCVVETVPVSTVDLKCEETELTADNLTDTLMTDLDQNSNQGGSDFDPATAMNWENGIGTLPGSDFKFRLNEFGCMEMITDDLQISEETKMDENDSEMLSPTVSSFMENVEENKPVISPVDKGLNSGDNIDGDAVCQCENCGTRGIASDFCKSGRFCSLTCVGAFAGKKNNSHRLKPSSRALLDIKAKKKRKKLLDDMSVNSSPETPTEEDIKPKLPIIEPVKAKKSKGFNWADYFATNKCFPALQKIFKEPFPQILKNGFKVGMKLEGIDPKHMCMYCVLTVAEVQGFRVRLHFDGYSECYDFWTNADSPFLFPIGWCEKNGKTLQPPKGYPPTESFNWPNYLRMTKSTAAPKGLFVSQPATSVTPTAFRVGMKLEAVDKRNISLICVATVADTLGDKVLIHFDGWEDNYDYWCDIVSPYIHPVGWCEENGRILSPPFDWKDVENFTWDKYLSHTKSSAVPARAFKPRLPYAFEPDMMIEAVDIRNPILIRVARIVAVEANQIKIHFEGWSDEYDFWEDDDSMDIHPPGWCTRTSHWLQPPLNPVDLVEPSPNQSGCPTPGCKGIGHIKGAKYTGHHSSFGCPYSPMNLNKDTPLLDRLGSTRSEEGSLTPSVNRNKFDLGSNSPEGKCPTPDCDGTGHVTGKFTSHHRLSGCPFSDKNLEKISQEKKPYTGAKRGRKRLKPLNIDERRFKPRFKEEKSPDGNASLYNGIHQSVFQTYSIPNPSRDLPLCWEQHSKLLPGVDQLQSNDISKWTLTDVANFIQTLPGCENHGSKFVEEQIDGEAFLLLNQTDIVKILNIKLGPALKIFNSILMFKNIET</sequence>
<evidence type="ECO:0000256" key="6">
    <source>
        <dbReference type="ARBA" id="ARBA00022833"/>
    </source>
</evidence>
<reference evidence="16 17" key="1">
    <citation type="submission" date="2024-01" db="EMBL/GenBank/DDBJ databases">
        <title>The genome of the rayed Mediterranean limpet Patella caerulea (Linnaeus, 1758).</title>
        <authorList>
            <person name="Anh-Thu Weber A."/>
            <person name="Halstead-Nussloch G."/>
        </authorList>
    </citation>
    <scope>NUCLEOTIDE SEQUENCE [LARGE SCALE GENOMIC DNA]</scope>
    <source>
        <strain evidence="16">AATW-2023a</strain>
        <tissue evidence="16">Whole specimen</tissue>
    </source>
</reference>
<dbReference type="InterPro" id="IPR038603">
    <property type="entry name" value="Znf_FCS_sf"/>
</dbReference>
<name>A0AAN8PY14_PATCE</name>
<dbReference type="GO" id="GO:0003682">
    <property type="term" value="F:chromatin binding"/>
    <property type="evidence" value="ECO:0007669"/>
    <property type="project" value="TreeGrafter"/>
</dbReference>
<dbReference type="Proteomes" id="UP001347796">
    <property type="component" value="Unassembled WGS sequence"/>
</dbReference>
<evidence type="ECO:0000256" key="7">
    <source>
        <dbReference type="ARBA" id="ARBA00022853"/>
    </source>
</evidence>
<dbReference type="PROSITE" id="PS51079">
    <property type="entry name" value="MBT"/>
    <property type="match status" value="3"/>
</dbReference>
<feature type="repeat" description="MBT" evidence="13">
    <location>
        <begin position="731"/>
        <end position="831"/>
    </location>
</feature>
<evidence type="ECO:0000259" key="15">
    <source>
        <dbReference type="PROSITE" id="PS50105"/>
    </source>
</evidence>
<evidence type="ECO:0000256" key="8">
    <source>
        <dbReference type="ARBA" id="ARBA00023015"/>
    </source>
</evidence>
<protein>
    <recommendedName>
        <fullName evidence="11">Lethal(3)malignant brain tumor-like protein 1</fullName>
    </recommendedName>
    <alternativeName>
        <fullName evidence="12">L(3)mbt protein homolog</fullName>
    </alternativeName>
</protein>
<evidence type="ECO:0000256" key="10">
    <source>
        <dbReference type="ARBA" id="ARBA00023242"/>
    </source>
</evidence>
<keyword evidence="6" id="KW-0862">Zinc</keyword>
<evidence type="ECO:0000256" key="2">
    <source>
        <dbReference type="ARBA" id="ARBA00022491"/>
    </source>
</evidence>
<evidence type="ECO:0000256" key="3">
    <source>
        <dbReference type="ARBA" id="ARBA00022723"/>
    </source>
</evidence>
<dbReference type="Gene3D" id="2.30.30.140">
    <property type="match status" value="3"/>
</dbReference>
<evidence type="ECO:0000256" key="12">
    <source>
        <dbReference type="ARBA" id="ARBA00079425"/>
    </source>
</evidence>
<feature type="region of interest" description="Disordered" evidence="14">
    <location>
        <begin position="995"/>
        <end position="1022"/>
    </location>
</feature>
<proteinExistence type="predicted"/>
<dbReference type="EMBL" id="JAZGQO010000003">
    <property type="protein sequence ID" value="KAK6188155.1"/>
    <property type="molecule type" value="Genomic_DNA"/>
</dbReference>
<dbReference type="InterPro" id="IPR004092">
    <property type="entry name" value="Mbt"/>
</dbReference>
<feature type="repeat" description="MBT" evidence="13">
    <location>
        <begin position="840"/>
        <end position="935"/>
    </location>
</feature>
<evidence type="ECO:0000313" key="16">
    <source>
        <dbReference type="EMBL" id="KAK6188155.1"/>
    </source>
</evidence>
<evidence type="ECO:0000256" key="14">
    <source>
        <dbReference type="SAM" id="MobiDB-lite"/>
    </source>
</evidence>
<dbReference type="AlphaFoldDB" id="A0AAN8PY14"/>
<gene>
    <name evidence="16" type="ORF">SNE40_004401</name>
</gene>
<evidence type="ECO:0000256" key="11">
    <source>
        <dbReference type="ARBA" id="ARBA00068102"/>
    </source>
</evidence>
<dbReference type="PANTHER" id="PTHR12247:SF131">
    <property type="entry name" value="LD05287P"/>
    <property type="match status" value="1"/>
</dbReference>
<dbReference type="GO" id="GO:0005634">
    <property type="term" value="C:nucleus"/>
    <property type="evidence" value="ECO:0007669"/>
    <property type="project" value="UniProtKB-SubCell"/>
</dbReference>
<dbReference type="SUPFAM" id="SSF63748">
    <property type="entry name" value="Tudor/PWWP/MBT"/>
    <property type="match status" value="3"/>
</dbReference>
<dbReference type="Gene3D" id="3.30.60.160">
    <property type="match status" value="1"/>
</dbReference>
<evidence type="ECO:0000256" key="5">
    <source>
        <dbReference type="ARBA" id="ARBA00022771"/>
    </source>
</evidence>
<dbReference type="InterPro" id="IPR036060">
    <property type="entry name" value="Znf_C2H2C_sf"/>
</dbReference>
<dbReference type="Pfam" id="PF01530">
    <property type="entry name" value="zf-C2HC"/>
    <property type="match status" value="2"/>
</dbReference>
<dbReference type="SUPFAM" id="SSF47769">
    <property type="entry name" value="SAM/Pointed domain"/>
    <property type="match status" value="1"/>
</dbReference>
<keyword evidence="3" id="KW-0479">Metal-binding</keyword>
<dbReference type="CDD" id="cd09582">
    <property type="entry name" value="SAM_Scm-like-3MBT3_4"/>
    <property type="match status" value="1"/>
</dbReference>
<dbReference type="CDD" id="cd20103">
    <property type="entry name" value="MBT_L3MBTL1-like_rpt3"/>
    <property type="match status" value="1"/>
</dbReference>
<dbReference type="SMART" id="SM00561">
    <property type="entry name" value="MBT"/>
    <property type="match status" value="3"/>
</dbReference>
<dbReference type="CDD" id="cd20101">
    <property type="entry name" value="MBT_L3MBTL1-like_rpt1"/>
    <property type="match status" value="1"/>
</dbReference>
<keyword evidence="17" id="KW-1185">Reference proteome</keyword>
<feature type="repeat" description="MBT" evidence="13">
    <location>
        <begin position="623"/>
        <end position="722"/>
    </location>
</feature>
<dbReference type="InterPro" id="IPR001660">
    <property type="entry name" value="SAM"/>
</dbReference>
<dbReference type="Gene3D" id="1.10.150.50">
    <property type="entry name" value="Transcription Factor, Ets-1"/>
    <property type="match status" value="1"/>
</dbReference>
<dbReference type="GO" id="GO:0006325">
    <property type="term" value="P:chromatin organization"/>
    <property type="evidence" value="ECO:0007669"/>
    <property type="project" value="UniProtKB-KW"/>
</dbReference>
<dbReference type="PROSITE" id="PS50105">
    <property type="entry name" value="SAM_DOMAIN"/>
    <property type="match status" value="1"/>
</dbReference>
<dbReference type="FunFam" id="4.10.320.30:FF:000001">
    <property type="entry name" value="Myelin transcription factor 1-like, a"/>
    <property type="match status" value="1"/>
</dbReference>
<evidence type="ECO:0000313" key="17">
    <source>
        <dbReference type="Proteomes" id="UP001347796"/>
    </source>
</evidence>
<dbReference type="SMART" id="SM00454">
    <property type="entry name" value="SAM"/>
    <property type="match status" value="1"/>
</dbReference>
<evidence type="ECO:0000256" key="13">
    <source>
        <dbReference type="PROSITE-ProRule" id="PRU00459"/>
    </source>
</evidence>
<dbReference type="Pfam" id="PF02820">
    <property type="entry name" value="MBT"/>
    <property type="match status" value="3"/>
</dbReference>
<keyword evidence="4" id="KW-0677">Repeat</keyword>
<dbReference type="PANTHER" id="PTHR12247">
    <property type="entry name" value="POLYCOMB GROUP PROTEIN"/>
    <property type="match status" value="1"/>
</dbReference>
<accession>A0AAN8PY14</accession>
<dbReference type="GO" id="GO:0008270">
    <property type="term" value="F:zinc ion binding"/>
    <property type="evidence" value="ECO:0007669"/>
    <property type="project" value="UniProtKB-KW"/>
</dbReference>
<dbReference type="InterPro" id="IPR002515">
    <property type="entry name" value="Znf_C2H2C"/>
</dbReference>